<organism evidence="7 8">
    <name type="scientific">Halopenitus salinus</name>
    <dbReference type="NCBI Taxonomy" id="1198295"/>
    <lineage>
        <taxon>Archaea</taxon>
        <taxon>Methanobacteriati</taxon>
        <taxon>Methanobacteriota</taxon>
        <taxon>Stenosarchaea group</taxon>
        <taxon>Halobacteria</taxon>
        <taxon>Halobacteriales</taxon>
        <taxon>Haloferacaceae</taxon>
        <taxon>Halopenitus</taxon>
    </lineage>
</organism>
<sequence length="183" mass="19548">MSTQDARGYRVPKLDDVGPKPEWFAVGLRLAMGWIFITAGLGKLLEGFTAQGYLANVDPASPLSGVYGAMAASPAVIATVDVAVPVGQVLIGTGLIVGGLVRLAAFFGAIQSLAFYFGNWDMAGAYDVLTGFVTSELVYALAFLTVAAYGAGRYYGADRFIERYEVDGEPLVERYPRLRYVLG</sequence>
<evidence type="ECO:0000313" key="8">
    <source>
        <dbReference type="Proteomes" id="UP001596296"/>
    </source>
</evidence>
<name>A0ABD5UUY5_9EURY</name>
<dbReference type="RefSeq" id="WP_379742186.1">
    <property type="nucleotide sequence ID" value="NZ_JBHSVN010000001.1"/>
</dbReference>
<evidence type="ECO:0000256" key="1">
    <source>
        <dbReference type="ARBA" id="ARBA00004651"/>
    </source>
</evidence>
<keyword evidence="5 6" id="KW-0472">Membrane</keyword>
<comment type="subcellular location">
    <subcellularLocation>
        <location evidence="1">Cell membrane</location>
        <topology evidence="1">Multi-pass membrane protein</topology>
    </subcellularLocation>
</comment>
<dbReference type="GO" id="GO:0005886">
    <property type="term" value="C:plasma membrane"/>
    <property type="evidence" value="ECO:0007669"/>
    <property type="project" value="UniProtKB-SubCell"/>
</dbReference>
<evidence type="ECO:0000256" key="3">
    <source>
        <dbReference type="ARBA" id="ARBA00022692"/>
    </source>
</evidence>
<accession>A0ABD5UUY5</accession>
<keyword evidence="3 6" id="KW-0812">Transmembrane</keyword>
<keyword evidence="4 6" id="KW-1133">Transmembrane helix</keyword>
<feature type="transmembrane region" description="Helical" evidence="6">
    <location>
        <begin position="96"/>
        <end position="117"/>
    </location>
</feature>
<dbReference type="InterPro" id="IPR032808">
    <property type="entry name" value="DoxX"/>
</dbReference>
<reference evidence="7 8" key="1">
    <citation type="journal article" date="2019" name="Int. J. Syst. Evol. Microbiol.">
        <title>The Global Catalogue of Microorganisms (GCM) 10K type strain sequencing project: providing services to taxonomists for standard genome sequencing and annotation.</title>
        <authorList>
            <consortium name="The Broad Institute Genomics Platform"/>
            <consortium name="The Broad Institute Genome Sequencing Center for Infectious Disease"/>
            <person name="Wu L."/>
            <person name="Ma J."/>
        </authorList>
    </citation>
    <scope>NUCLEOTIDE SEQUENCE [LARGE SCALE GENOMIC DNA]</scope>
    <source>
        <strain evidence="7 8">SKJ47</strain>
    </source>
</reference>
<evidence type="ECO:0000256" key="6">
    <source>
        <dbReference type="SAM" id="Phobius"/>
    </source>
</evidence>
<evidence type="ECO:0000313" key="7">
    <source>
        <dbReference type="EMBL" id="MFC6892290.1"/>
    </source>
</evidence>
<keyword evidence="8" id="KW-1185">Reference proteome</keyword>
<dbReference type="PANTHER" id="PTHR33452">
    <property type="entry name" value="OXIDOREDUCTASE CATD-RELATED"/>
    <property type="match status" value="1"/>
</dbReference>
<feature type="transmembrane region" description="Helical" evidence="6">
    <location>
        <begin position="137"/>
        <end position="155"/>
    </location>
</feature>
<dbReference type="InterPro" id="IPR051907">
    <property type="entry name" value="DoxX-like_oxidoreductase"/>
</dbReference>
<dbReference type="PANTHER" id="PTHR33452:SF1">
    <property type="entry name" value="INNER MEMBRANE PROTEIN YPHA-RELATED"/>
    <property type="match status" value="1"/>
</dbReference>
<dbReference type="Proteomes" id="UP001596296">
    <property type="component" value="Unassembled WGS sequence"/>
</dbReference>
<keyword evidence="2" id="KW-1003">Cell membrane</keyword>
<evidence type="ECO:0000256" key="4">
    <source>
        <dbReference type="ARBA" id="ARBA00022989"/>
    </source>
</evidence>
<comment type="caution">
    <text evidence="7">The sequence shown here is derived from an EMBL/GenBank/DDBJ whole genome shotgun (WGS) entry which is preliminary data.</text>
</comment>
<proteinExistence type="predicted"/>
<evidence type="ECO:0000256" key="5">
    <source>
        <dbReference type="ARBA" id="ARBA00023136"/>
    </source>
</evidence>
<protein>
    <submittedName>
        <fullName evidence="7">DoxX family protein</fullName>
    </submittedName>
</protein>
<evidence type="ECO:0000256" key="2">
    <source>
        <dbReference type="ARBA" id="ARBA00022475"/>
    </source>
</evidence>
<feature type="transmembrane region" description="Helical" evidence="6">
    <location>
        <begin position="65"/>
        <end position="84"/>
    </location>
</feature>
<dbReference type="Pfam" id="PF07681">
    <property type="entry name" value="DoxX"/>
    <property type="match status" value="1"/>
</dbReference>
<dbReference type="EMBL" id="JBHSXL010000006">
    <property type="protein sequence ID" value="MFC6892290.1"/>
    <property type="molecule type" value="Genomic_DNA"/>
</dbReference>
<feature type="transmembrane region" description="Helical" evidence="6">
    <location>
        <begin position="23"/>
        <end position="45"/>
    </location>
</feature>
<gene>
    <name evidence="7" type="ORF">ACFQE9_06665</name>
</gene>
<dbReference type="AlphaFoldDB" id="A0ABD5UUY5"/>